<feature type="non-terminal residue" evidence="1">
    <location>
        <position position="1"/>
    </location>
</feature>
<proteinExistence type="predicted"/>
<reference evidence="1 2" key="1">
    <citation type="submission" date="2020-07" db="EMBL/GenBank/DDBJ databases">
        <title>Comparative genomics of pyrophilous fungi reveals a link between fire events and developmental genes.</title>
        <authorList>
            <consortium name="DOE Joint Genome Institute"/>
            <person name="Steindorff A.S."/>
            <person name="Carver A."/>
            <person name="Calhoun S."/>
            <person name="Stillman K."/>
            <person name="Liu H."/>
            <person name="Lipzen A."/>
            <person name="Pangilinan J."/>
            <person name="Labutti K."/>
            <person name="Bruns T.D."/>
            <person name="Grigoriev I.V."/>
        </authorList>
    </citation>
    <scope>NUCLEOTIDE SEQUENCE [LARGE SCALE GENOMIC DNA]</scope>
    <source>
        <strain evidence="1 2">CBS 144469</strain>
    </source>
</reference>
<gene>
    <name evidence="1" type="ORF">DFP72DRAFT_743852</name>
</gene>
<feature type="non-terminal residue" evidence="1">
    <location>
        <position position="90"/>
    </location>
</feature>
<comment type="caution">
    <text evidence="1">The sequence shown here is derived from an EMBL/GenBank/DDBJ whole genome shotgun (WGS) entry which is preliminary data.</text>
</comment>
<protein>
    <submittedName>
        <fullName evidence="1">Uncharacterized protein</fullName>
    </submittedName>
</protein>
<evidence type="ECO:0000313" key="2">
    <source>
        <dbReference type="Proteomes" id="UP000521943"/>
    </source>
</evidence>
<name>A0A8H6IFC2_9AGAR</name>
<evidence type="ECO:0000313" key="1">
    <source>
        <dbReference type="EMBL" id="KAF6763327.1"/>
    </source>
</evidence>
<dbReference type="AlphaFoldDB" id="A0A8H6IFC2"/>
<dbReference type="EMBL" id="JACGCI010000006">
    <property type="protein sequence ID" value="KAF6763327.1"/>
    <property type="molecule type" value="Genomic_DNA"/>
</dbReference>
<accession>A0A8H6IFC2</accession>
<sequence length="90" mass="10072">AFNKSSVQEHFKILESVLTEMEIPWENVWNMDEKGCQRGGGRKGTGEKFFIPRTQRPAYRQASGNLELVTIVECVNAEGDSIMPGIIFPG</sequence>
<dbReference type="OrthoDB" id="3265672at2759"/>
<keyword evidence="2" id="KW-1185">Reference proteome</keyword>
<dbReference type="Proteomes" id="UP000521943">
    <property type="component" value="Unassembled WGS sequence"/>
</dbReference>
<organism evidence="1 2">
    <name type="scientific">Ephemerocybe angulata</name>
    <dbReference type="NCBI Taxonomy" id="980116"/>
    <lineage>
        <taxon>Eukaryota</taxon>
        <taxon>Fungi</taxon>
        <taxon>Dikarya</taxon>
        <taxon>Basidiomycota</taxon>
        <taxon>Agaricomycotina</taxon>
        <taxon>Agaricomycetes</taxon>
        <taxon>Agaricomycetidae</taxon>
        <taxon>Agaricales</taxon>
        <taxon>Agaricineae</taxon>
        <taxon>Psathyrellaceae</taxon>
        <taxon>Ephemerocybe</taxon>
    </lineage>
</organism>